<organism evidence="2 3">
    <name type="scientific">Candidatus Thalassospirochaeta sargassi</name>
    <dbReference type="NCBI Taxonomy" id="3119039"/>
    <lineage>
        <taxon>Bacteria</taxon>
        <taxon>Pseudomonadati</taxon>
        <taxon>Spirochaetota</taxon>
        <taxon>Spirochaetia</taxon>
        <taxon>Spirochaetales</taxon>
        <taxon>Spirochaetaceae</taxon>
        <taxon>Candidatus Thalassospirochaeta</taxon>
    </lineage>
</organism>
<evidence type="ECO:0000259" key="1">
    <source>
        <dbReference type="Pfam" id="PF09359"/>
    </source>
</evidence>
<dbReference type="CDD" id="cd07750">
    <property type="entry name" value="PolyPPase_VTC_like"/>
    <property type="match status" value="1"/>
</dbReference>
<dbReference type="GO" id="GO:0006799">
    <property type="term" value="P:polyphosphate biosynthetic process"/>
    <property type="evidence" value="ECO:0007669"/>
    <property type="project" value="UniProtKB-ARBA"/>
</dbReference>
<comment type="caution">
    <text evidence="2">The sequence shown here is derived from an EMBL/GenBank/DDBJ whole genome shotgun (WGS) entry which is preliminary data.</text>
</comment>
<sequence>MYRFCDILGDFRTVGIEETDKVKLMNRKECKYVLSINDLGKLLAELHNEYSLVEINDKTIMPYKSVYYDLPDFALYRTHQNGKLNRFKVRSRTYVLTGTTFLEYKLKTNRKRTIKERIEVKEDYKFTDCEDFLSQRLPFSPSQLEEKLQVDYNRITLVDRAFSERVTIDANLHYSAALKESDFNDLVIIEIKREGNRKISPVKKLLQINRIQPFSISKYCLGISQLYSGVKTNLINTKIREINKMLNLRDVQPQKKII</sequence>
<dbReference type="InterPro" id="IPR018966">
    <property type="entry name" value="VTC_domain"/>
</dbReference>
<dbReference type="EMBL" id="JAQQAL010000031">
    <property type="protein sequence ID" value="MDC7227711.1"/>
    <property type="molecule type" value="Genomic_DNA"/>
</dbReference>
<protein>
    <submittedName>
        <fullName evidence="2">Polyphosphate polymerase domain-containing protein</fullName>
    </submittedName>
</protein>
<dbReference type="InterPro" id="IPR042267">
    <property type="entry name" value="VTC_sf"/>
</dbReference>
<dbReference type="Gene3D" id="3.20.100.30">
    <property type="entry name" value="VTC, catalytic tunnel domain"/>
    <property type="match status" value="1"/>
</dbReference>
<proteinExistence type="predicted"/>
<reference evidence="2 3" key="1">
    <citation type="submission" date="2022-12" db="EMBL/GenBank/DDBJ databases">
        <title>Metagenome assembled genome from gulf of manar.</title>
        <authorList>
            <person name="Kohli P."/>
            <person name="Pk S."/>
            <person name="Venkata Ramana C."/>
            <person name="Sasikala C."/>
        </authorList>
    </citation>
    <scope>NUCLEOTIDE SEQUENCE [LARGE SCALE GENOMIC DNA]</scope>
    <source>
        <strain evidence="2">JB008</strain>
    </source>
</reference>
<dbReference type="Pfam" id="PF09359">
    <property type="entry name" value="VTC"/>
    <property type="match status" value="1"/>
</dbReference>
<evidence type="ECO:0000313" key="2">
    <source>
        <dbReference type="EMBL" id="MDC7227711.1"/>
    </source>
</evidence>
<dbReference type="AlphaFoldDB" id="A0AAJ1III4"/>
<name>A0AAJ1III4_9SPIO</name>
<accession>A0AAJ1III4</accession>
<dbReference type="Proteomes" id="UP001221217">
    <property type="component" value="Unassembled WGS sequence"/>
</dbReference>
<feature type="domain" description="VTC" evidence="1">
    <location>
        <begin position="26"/>
        <end position="227"/>
    </location>
</feature>
<evidence type="ECO:0000313" key="3">
    <source>
        <dbReference type="Proteomes" id="UP001221217"/>
    </source>
</evidence>
<gene>
    <name evidence="2" type="ORF">PQJ61_13185</name>
</gene>